<dbReference type="EMBL" id="AQRA01000001">
    <property type="protein sequence ID" value="EZH75248.1"/>
    <property type="molecule type" value="Genomic_DNA"/>
</dbReference>
<organism evidence="1 2">
    <name type="scientific">Aquimarina atlantica</name>
    <dbReference type="NCBI Taxonomy" id="1317122"/>
    <lineage>
        <taxon>Bacteria</taxon>
        <taxon>Pseudomonadati</taxon>
        <taxon>Bacteroidota</taxon>
        <taxon>Flavobacteriia</taxon>
        <taxon>Flavobacteriales</taxon>
        <taxon>Flavobacteriaceae</taxon>
        <taxon>Aquimarina</taxon>
    </lineage>
</organism>
<dbReference type="AlphaFoldDB" id="A0A023C026"/>
<evidence type="ECO:0000313" key="2">
    <source>
        <dbReference type="Proteomes" id="UP000023541"/>
    </source>
</evidence>
<name>A0A023C026_9FLAO</name>
<comment type="caution">
    <text evidence="1">The sequence shown here is derived from an EMBL/GenBank/DDBJ whole genome shotgun (WGS) entry which is preliminary data.</text>
</comment>
<gene>
    <name evidence="1" type="ORF">ATO12_00285</name>
</gene>
<dbReference type="STRING" id="1317122.ATO12_00285"/>
<proteinExistence type="predicted"/>
<evidence type="ECO:0008006" key="3">
    <source>
        <dbReference type="Google" id="ProtNLM"/>
    </source>
</evidence>
<keyword evidence="2" id="KW-1185">Reference proteome</keyword>
<protein>
    <recommendedName>
        <fullName evidence="3">DUF4412 domain-containing protein</fullName>
    </recommendedName>
</protein>
<evidence type="ECO:0000313" key="1">
    <source>
        <dbReference type="EMBL" id="EZH75248.1"/>
    </source>
</evidence>
<sequence length="190" mass="22328">MEITPTMENLTQEMLKKEIGDTIIGYVRERKYAMTNNAKGDLGAMKMIFLLDENIMYIEYEKSDTIRMSRIDKIPGELLKMEENNDDVKNVLGDKCSSIRLEYKDSRYGLETRSTHYFNPKYRLNKEAYQNHKYGYWNLFVDKSGSISVRNEDNLYPIYKSVMEAFSIEEKEVSDELFKISEGKVIKSMD</sequence>
<dbReference type="Proteomes" id="UP000023541">
    <property type="component" value="Unassembled WGS sequence"/>
</dbReference>
<reference evidence="1 2" key="1">
    <citation type="submission" date="2014-04" db="EMBL/GenBank/DDBJ databases">
        <title>Aquimarina sp. 22II-S11-z7 Genome Sequencing.</title>
        <authorList>
            <person name="Lai Q."/>
        </authorList>
    </citation>
    <scope>NUCLEOTIDE SEQUENCE [LARGE SCALE GENOMIC DNA]</scope>
    <source>
        <strain evidence="1 2">22II-S11-z7</strain>
    </source>
</reference>
<accession>A0A023C026</accession>
<dbReference type="eggNOG" id="ENOG5033JEA">
    <property type="taxonomic scope" value="Bacteria"/>
</dbReference>